<dbReference type="PROSITE" id="PS50994">
    <property type="entry name" value="INTEGRASE"/>
    <property type="match status" value="1"/>
</dbReference>
<dbReference type="PROSITE" id="PS50878">
    <property type="entry name" value="RT_POL"/>
    <property type="match status" value="1"/>
</dbReference>
<dbReference type="InterPro" id="IPR001584">
    <property type="entry name" value="Integrase_cat-core"/>
</dbReference>
<name>A0A151SG49_CAJCA</name>
<evidence type="ECO:0000259" key="2">
    <source>
        <dbReference type="PROSITE" id="PS50878"/>
    </source>
</evidence>
<dbReference type="InterPro" id="IPR043502">
    <property type="entry name" value="DNA/RNA_pol_sf"/>
</dbReference>
<organism evidence="4 5">
    <name type="scientific">Cajanus cajan</name>
    <name type="common">Pigeon pea</name>
    <name type="synonym">Cajanus indicus</name>
    <dbReference type="NCBI Taxonomy" id="3821"/>
    <lineage>
        <taxon>Eukaryota</taxon>
        <taxon>Viridiplantae</taxon>
        <taxon>Streptophyta</taxon>
        <taxon>Embryophyta</taxon>
        <taxon>Tracheophyta</taxon>
        <taxon>Spermatophyta</taxon>
        <taxon>Magnoliopsida</taxon>
        <taxon>eudicotyledons</taxon>
        <taxon>Gunneridae</taxon>
        <taxon>Pentapetalae</taxon>
        <taxon>rosids</taxon>
        <taxon>fabids</taxon>
        <taxon>Fabales</taxon>
        <taxon>Fabaceae</taxon>
        <taxon>Papilionoideae</taxon>
        <taxon>50 kb inversion clade</taxon>
        <taxon>NPAAA clade</taxon>
        <taxon>indigoferoid/millettioid clade</taxon>
        <taxon>Phaseoleae</taxon>
        <taxon>Cajanus</taxon>
    </lineage>
</organism>
<keyword evidence="1" id="KW-0511">Multifunctional enzyme</keyword>
<dbReference type="AlphaFoldDB" id="A0A151SG49"/>
<dbReference type="SUPFAM" id="SSF56672">
    <property type="entry name" value="DNA/RNA polymerases"/>
    <property type="match status" value="1"/>
</dbReference>
<dbReference type="PANTHER" id="PTHR37984:SF5">
    <property type="entry name" value="PROTEIN NYNRIN-LIKE"/>
    <property type="match status" value="1"/>
</dbReference>
<dbReference type="GO" id="GO:0015074">
    <property type="term" value="P:DNA integration"/>
    <property type="evidence" value="ECO:0007669"/>
    <property type="project" value="InterPro"/>
</dbReference>
<keyword evidence="5" id="KW-1185">Reference proteome</keyword>
<evidence type="ECO:0000256" key="1">
    <source>
        <dbReference type="ARBA" id="ARBA00023268"/>
    </source>
</evidence>
<dbReference type="Gramene" id="C.cajan_23697.t">
    <property type="protein sequence ID" value="C.cajan_23697.t"/>
    <property type="gene ID" value="C.cajan_23697"/>
</dbReference>
<dbReference type="Proteomes" id="UP000075243">
    <property type="component" value="Unassembled WGS sequence"/>
</dbReference>
<dbReference type="Pfam" id="PF17921">
    <property type="entry name" value="Integrase_H2C2"/>
    <property type="match status" value="1"/>
</dbReference>
<gene>
    <name evidence="4" type="ORF">KK1_024384</name>
</gene>
<proteinExistence type="predicted"/>
<evidence type="ECO:0000313" key="5">
    <source>
        <dbReference type="Proteomes" id="UP000075243"/>
    </source>
</evidence>
<accession>A0A151SG49</accession>
<dbReference type="Pfam" id="PF17919">
    <property type="entry name" value="RT_RNaseH_2"/>
    <property type="match status" value="1"/>
</dbReference>
<dbReference type="GO" id="GO:0003824">
    <property type="term" value="F:catalytic activity"/>
    <property type="evidence" value="ECO:0007669"/>
    <property type="project" value="UniProtKB-KW"/>
</dbReference>
<dbReference type="Gene3D" id="3.30.70.270">
    <property type="match status" value="2"/>
</dbReference>
<dbReference type="InterPro" id="IPR050951">
    <property type="entry name" value="Retrovirus_Pol_polyprotein"/>
</dbReference>
<dbReference type="InterPro" id="IPR041577">
    <property type="entry name" value="RT_RNaseH_2"/>
</dbReference>
<evidence type="ECO:0000259" key="3">
    <source>
        <dbReference type="PROSITE" id="PS50994"/>
    </source>
</evidence>
<dbReference type="InterPro" id="IPR041588">
    <property type="entry name" value="Integrase_H2C2"/>
</dbReference>
<feature type="domain" description="Reverse transcriptase" evidence="2">
    <location>
        <begin position="1"/>
        <end position="82"/>
    </location>
</feature>
<dbReference type="Gene3D" id="3.30.420.10">
    <property type="entry name" value="Ribonuclease H-like superfamily/Ribonuclease H"/>
    <property type="match status" value="1"/>
</dbReference>
<protein>
    <submittedName>
        <fullName evidence="4">Retrovirus-related Pol polyprotein from transposon 17.6</fullName>
    </submittedName>
</protein>
<dbReference type="FunFam" id="3.30.70.270:FF:000020">
    <property type="entry name" value="Transposon Tf2-6 polyprotein-like Protein"/>
    <property type="match status" value="1"/>
</dbReference>
<dbReference type="EMBL" id="KQ483411">
    <property type="protein sequence ID" value="KYP53810.1"/>
    <property type="molecule type" value="Genomic_DNA"/>
</dbReference>
<dbReference type="Gene3D" id="1.10.340.70">
    <property type="match status" value="1"/>
</dbReference>
<dbReference type="CDD" id="cd01647">
    <property type="entry name" value="RT_LTR"/>
    <property type="match status" value="1"/>
</dbReference>
<dbReference type="InterPro" id="IPR036397">
    <property type="entry name" value="RNaseH_sf"/>
</dbReference>
<dbReference type="SUPFAM" id="SSF53098">
    <property type="entry name" value="Ribonuclease H-like"/>
    <property type="match status" value="1"/>
</dbReference>
<dbReference type="InterPro" id="IPR000477">
    <property type="entry name" value="RT_dom"/>
</dbReference>
<feature type="domain" description="Integrase catalytic" evidence="3">
    <location>
        <begin position="337"/>
        <end position="431"/>
    </location>
</feature>
<dbReference type="Pfam" id="PF00078">
    <property type="entry name" value="RVT_1"/>
    <property type="match status" value="1"/>
</dbReference>
<evidence type="ECO:0000313" key="4">
    <source>
        <dbReference type="EMBL" id="KYP53810.1"/>
    </source>
</evidence>
<dbReference type="FunFam" id="3.30.70.270:FF:000003">
    <property type="entry name" value="Transposon Ty3-G Gag-Pol polyprotein"/>
    <property type="match status" value="1"/>
</dbReference>
<dbReference type="PANTHER" id="PTHR37984">
    <property type="entry name" value="PROTEIN CBG26694"/>
    <property type="match status" value="1"/>
</dbReference>
<reference evidence="4" key="1">
    <citation type="journal article" date="2012" name="Nat. Biotechnol.">
        <title>Draft genome sequence of pigeonpea (Cajanus cajan), an orphan legume crop of resource-poor farmers.</title>
        <authorList>
            <person name="Varshney R.K."/>
            <person name="Chen W."/>
            <person name="Li Y."/>
            <person name="Bharti A.K."/>
            <person name="Saxena R.K."/>
            <person name="Schlueter J.A."/>
            <person name="Donoghue M.T."/>
            <person name="Azam S."/>
            <person name="Fan G."/>
            <person name="Whaley A.M."/>
            <person name="Farmer A.D."/>
            <person name="Sheridan J."/>
            <person name="Iwata A."/>
            <person name="Tuteja R."/>
            <person name="Penmetsa R.V."/>
            <person name="Wu W."/>
            <person name="Upadhyaya H.D."/>
            <person name="Yang S.P."/>
            <person name="Shah T."/>
            <person name="Saxena K.B."/>
            <person name="Michael T."/>
            <person name="McCombie W.R."/>
            <person name="Yang B."/>
            <person name="Zhang G."/>
            <person name="Yang H."/>
            <person name="Wang J."/>
            <person name="Spillane C."/>
            <person name="Cook D.R."/>
            <person name="May G.D."/>
            <person name="Xu X."/>
            <person name="Jackson S.A."/>
        </authorList>
    </citation>
    <scope>NUCLEOTIDE SEQUENCE [LARGE SCALE GENOMIC DNA]</scope>
</reference>
<sequence length="431" mass="49739">MPFGVTNAPAVFMDYMNRIFRSFLDKFVVVFIDDILIYSRTPEEHGEHLRMVLEILKAKQLYAKLSKCEFWLDELKFLGHVISAEGITVDPAKVESVLQWERPRTVTDIRIFVGLASYYRWFIEGFSKIVAPLTQLTRKEQPFIWTDACERSFEELKRRLTTSPVLVLPDSGEPFEVYCDASLQGLGKSIHMFGMMVKELELVEKFRDLNLCVELAQDHISCGAITITNEFLRQVGLKQLQDVELVKLLGLLGTEKAVGFELGEDGILRFKGRICLPQDAKLKRAVLEEGHKSRLSIHPGMTKMYQDLKRTFWWSGMKREITEYVAACLTCQKAKVEHQKPSGLMQQMEILEWKWDSITMDFIVGLPRSARNSDAIWVIVDRLTKGAHFLPVNIKWSLEKLTQLYVREIVRLHGVPSSIISDRDPRFTSRF</sequence>
<dbReference type="InterPro" id="IPR012337">
    <property type="entry name" value="RNaseH-like_sf"/>
</dbReference>
<dbReference type="InterPro" id="IPR043128">
    <property type="entry name" value="Rev_trsase/Diguanyl_cyclase"/>
</dbReference>
<dbReference type="GO" id="GO:0003676">
    <property type="term" value="F:nucleic acid binding"/>
    <property type="evidence" value="ECO:0007669"/>
    <property type="project" value="InterPro"/>
</dbReference>